<dbReference type="CDD" id="cd00737">
    <property type="entry name" value="lyz_endolysin_autolysin"/>
    <property type="match status" value="1"/>
</dbReference>
<evidence type="ECO:0000256" key="2">
    <source>
        <dbReference type="ARBA" id="ARBA00022529"/>
    </source>
</evidence>
<dbReference type="EC" id="3.2.1.17" evidence="7"/>
<keyword evidence="6 7" id="KW-0326">Glycosidase</keyword>
<dbReference type="InterPro" id="IPR023346">
    <property type="entry name" value="Lysozyme-like_dom_sf"/>
</dbReference>
<reference evidence="8 9" key="1">
    <citation type="submission" date="2015-01" db="EMBL/GenBank/DDBJ databases">
        <title>Erwinia tracheiphila.</title>
        <authorList>
            <person name="Shapiro L.R."/>
        </authorList>
    </citation>
    <scope>NUCLEOTIDE SEQUENCE [LARGE SCALE GENOMIC DNA]</scope>
    <source>
        <strain evidence="8 9">BuffGH</strain>
    </source>
</reference>
<dbReference type="InterPro" id="IPR034690">
    <property type="entry name" value="Endolysin_T4_type"/>
</dbReference>
<evidence type="ECO:0000256" key="5">
    <source>
        <dbReference type="ARBA" id="ARBA00023200"/>
    </source>
</evidence>
<dbReference type="InterPro" id="IPR002196">
    <property type="entry name" value="Glyco_hydro_24"/>
</dbReference>
<evidence type="ECO:0000313" key="9">
    <source>
        <dbReference type="Proteomes" id="UP000033924"/>
    </source>
</evidence>
<dbReference type="PANTHER" id="PTHR38107">
    <property type="match status" value="1"/>
</dbReference>
<dbReference type="InterPro" id="IPR023347">
    <property type="entry name" value="Lysozyme_dom_sf"/>
</dbReference>
<sequence>MSLKTSENGISLIKGFGALRLEAYQDAVGVWMIGYGWTGEVEGIPVHGGMVISDDTAEILLRDGLQQYERAVNQLVTATLNQNQFDALVSLAWNIGPGAFEHSTLLKKLNTGDMDVAAAEFLRWNKAGGKVLPGLVTRRKAESTLFQTIPE</sequence>
<dbReference type="GO" id="GO:0031640">
    <property type="term" value="P:killing of cells of another organism"/>
    <property type="evidence" value="ECO:0007669"/>
    <property type="project" value="UniProtKB-KW"/>
</dbReference>
<keyword evidence="9" id="KW-1185">Reference proteome</keyword>
<dbReference type="GO" id="GO:0016998">
    <property type="term" value="P:cell wall macromolecule catabolic process"/>
    <property type="evidence" value="ECO:0007669"/>
    <property type="project" value="InterPro"/>
</dbReference>
<dbReference type="Proteomes" id="UP000033924">
    <property type="component" value="Unassembled WGS sequence"/>
</dbReference>
<accession>A0A0M2KCG8</accession>
<dbReference type="SUPFAM" id="SSF53955">
    <property type="entry name" value="Lysozyme-like"/>
    <property type="match status" value="1"/>
</dbReference>
<protein>
    <recommendedName>
        <fullName evidence="7">Lysozyme</fullName>
        <ecNumber evidence="7">3.2.1.17</ecNumber>
    </recommendedName>
</protein>
<keyword evidence="4 7" id="KW-0378">Hydrolase</keyword>
<dbReference type="HAMAP" id="MF_04110">
    <property type="entry name" value="ENDOLYSIN_T4"/>
    <property type="match status" value="1"/>
</dbReference>
<evidence type="ECO:0000256" key="7">
    <source>
        <dbReference type="RuleBase" id="RU003788"/>
    </source>
</evidence>
<organism evidence="8 9">
    <name type="scientific">Erwinia tracheiphila</name>
    <dbReference type="NCBI Taxonomy" id="65700"/>
    <lineage>
        <taxon>Bacteria</taxon>
        <taxon>Pseudomonadati</taxon>
        <taxon>Pseudomonadota</taxon>
        <taxon>Gammaproteobacteria</taxon>
        <taxon>Enterobacterales</taxon>
        <taxon>Erwiniaceae</taxon>
        <taxon>Erwinia</taxon>
    </lineage>
</organism>
<dbReference type="InterPro" id="IPR051018">
    <property type="entry name" value="Bacteriophage_GH24"/>
</dbReference>
<evidence type="ECO:0000313" key="8">
    <source>
        <dbReference type="EMBL" id="KKF34696.1"/>
    </source>
</evidence>
<keyword evidence="2 7" id="KW-0929">Antimicrobial</keyword>
<evidence type="ECO:0000256" key="6">
    <source>
        <dbReference type="ARBA" id="ARBA00023295"/>
    </source>
</evidence>
<comment type="caution">
    <text evidence="8">The sequence shown here is derived from an EMBL/GenBank/DDBJ whole genome shotgun (WGS) entry which is preliminary data.</text>
</comment>
<dbReference type="Pfam" id="PF00959">
    <property type="entry name" value="Phage_lysozyme"/>
    <property type="match status" value="1"/>
</dbReference>
<dbReference type="EMBL" id="JXNU01000003">
    <property type="protein sequence ID" value="KKF34696.1"/>
    <property type="molecule type" value="Genomic_DNA"/>
</dbReference>
<proteinExistence type="inferred from homology"/>
<dbReference type="InterPro" id="IPR033907">
    <property type="entry name" value="Endolysin_autolysin"/>
</dbReference>
<keyword evidence="5" id="KW-1035">Host cytoplasm</keyword>
<evidence type="ECO:0000256" key="3">
    <source>
        <dbReference type="ARBA" id="ARBA00022638"/>
    </source>
</evidence>
<dbReference type="GO" id="GO:0003796">
    <property type="term" value="F:lysozyme activity"/>
    <property type="evidence" value="ECO:0007669"/>
    <property type="project" value="UniProtKB-EC"/>
</dbReference>
<dbReference type="Gene3D" id="1.10.530.40">
    <property type="match status" value="1"/>
</dbReference>
<dbReference type="GO" id="GO:0042742">
    <property type="term" value="P:defense response to bacterium"/>
    <property type="evidence" value="ECO:0007669"/>
    <property type="project" value="UniProtKB-KW"/>
</dbReference>
<dbReference type="GO" id="GO:0009253">
    <property type="term" value="P:peptidoglycan catabolic process"/>
    <property type="evidence" value="ECO:0007669"/>
    <property type="project" value="InterPro"/>
</dbReference>
<dbReference type="RefSeq" id="WP_016169773.1">
    <property type="nucleotide sequence ID" value="NZ_CP089932.1"/>
</dbReference>
<dbReference type="AlphaFoldDB" id="A0A0M2KCG8"/>
<evidence type="ECO:0000256" key="4">
    <source>
        <dbReference type="ARBA" id="ARBA00022801"/>
    </source>
</evidence>
<keyword evidence="3 7" id="KW-0081">Bacteriolytic enzyme</keyword>
<comment type="similarity">
    <text evidence="7">Belongs to the glycosyl hydrolase 24 family.</text>
</comment>
<evidence type="ECO:0000256" key="1">
    <source>
        <dbReference type="ARBA" id="ARBA00000632"/>
    </source>
</evidence>
<comment type="catalytic activity">
    <reaction evidence="1 7">
        <text>Hydrolysis of (1-&gt;4)-beta-linkages between N-acetylmuramic acid and N-acetyl-D-glucosamine residues in a peptidoglycan and between N-acetyl-D-glucosamine residues in chitodextrins.</text>
        <dbReference type="EC" id="3.2.1.17"/>
    </reaction>
</comment>
<dbReference type="PANTHER" id="PTHR38107:SF3">
    <property type="entry name" value="LYSOZYME RRRD-RELATED"/>
    <property type="match status" value="1"/>
</dbReference>
<dbReference type="PATRIC" id="fig|65700.7.peg.859"/>
<gene>
    <name evidence="8" type="ORF">SY86_03400</name>
</gene>
<name>A0A0M2KCG8_9GAMM</name>
<dbReference type="STRING" id="65700.SY86_03400"/>